<keyword evidence="3" id="KW-0804">Transcription</keyword>
<dbReference type="PANTHER" id="PTHR46796:SF6">
    <property type="entry name" value="ARAC SUBFAMILY"/>
    <property type="match status" value="1"/>
</dbReference>
<evidence type="ECO:0000313" key="6">
    <source>
        <dbReference type="Proteomes" id="UP000537775"/>
    </source>
</evidence>
<dbReference type="Pfam" id="PF14525">
    <property type="entry name" value="AraC_binding_2"/>
    <property type="match status" value="1"/>
</dbReference>
<reference evidence="5 6" key="1">
    <citation type="submission" date="2020-08" db="EMBL/GenBank/DDBJ databases">
        <title>Sequencing the genomes of 1000 actinobacteria strains.</title>
        <authorList>
            <person name="Klenk H.-P."/>
        </authorList>
    </citation>
    <scope>NUCLEOTIDE SEQUENCE [LARGE SCALE GENOMIC DNA]</scope>
    <source>
        <strain evidence="5 6">DSM 12511</strain>
    </source>
</reference>
<dbReference type="PROSITE" id="PS01124">
    <property type="entry name" value="HTH_ARAC_FAMILY_2"/>
    <property type="match status" value="1"/>
</dbReference>
<evidence type="ECO:0000313" key="5">
    <source>
        <dbReference type="EMBL" id="MBB6391210.1"/>
    </source>
</evidence>
<dbReference type="InterPro" id="IPR018062">
    <property type="entry name" value="HTH_AraC-typ_CS"/>
</dbReference>
<organism evidence="5 6">
    <name type="scientific">Microbacterium thalassium</name>
    <dbReference type="NCBI Taxonomy" id="362649"/>
    <lineage>
        <taxon>Bacteria</taxon>
        <taxon>Bacillati</taxon>
        <taxon>Actinomycetota</taxon>
        <taxon>Actinomycetes</taxon>
        <taxon>Micrococcales</taxon>
        <taxon>Microbacteriaceae</taxon>
        <taxon>Microbacterium</taxon>
    </lineage>
</organism>
<evidence type="ECO:0000256" key="2">
    <source>
        <dbReference type="ARBA" id="ARBA00023125"/>
    </source>
</evidence>
<gene>
    <name evidence="5" type="ORF">HD594_001523</name>
</gene>
<dbReference type="Gene3D" id="1.10.10.60">
    <property type="entry name" value="Homeodomain-like"/>
    <property type="match status" value="1"/>
</dbReference>
<keyword evidence="1" id="KW-0805">Transcription regulation</keyword>
<evidence type="ECO:0000259" key="4">
    <source>
        <dbReference type="PROSITE" id="PS01124"/>
    </source>
</evidence>
<keyword evidence="6" id="KW-1185">Reference proteome</keyword>
<comment type="caution">
    <text evidence="5">The sequence shown here is derived from an EMBL/GenBank/DDBJ whole genome shotgun (WGS) entry which is preliminary data.</text>
</comment>
<dbReference type="GO" id="GO:0003700">
    <property type="term" value="F:DNA-binding transcription factor activity"/>
    <property type="evidence" value="ECO:0007669"/>
    <property type="project" value="InterPro"/>
</dbReference>
<accession>A0A7X0FQ75</accession>
<name>A0A7X0FQ75_9MICO</name>
<dbReference type="PROSITE" id="PS00041">
    <property type="entry name" value="HTH_ARAC_FAMILY_1"/>
    <property type="match status" value="1"/>
</dbReference>
<dbReference type="InterPro" id="IPR035418">
    <property type="entry name" value="AraC-bd_2"/>
</dbReference>
<protein>
    <submittedName>
        <fullName evidence="5">AraC-like DNA-binding protein</fullName>
    </submittedName>
</protein>
<dbReference type="GO" id="GO:0043565">
    <property type="term" value="F:sequence-specific DNA binding"/>
    <property type="evidence" value="ECO:0007669"/>
    <property type="project" value="InterPro"/>
</dbReference>
<dbReference type="InterPro" id="IPR009057">
    <property type="entry name" value="Homeodomain-like_sf"/>
</dbReference>
<dbReference type="InterPro" id="IPR018060">
    <property type="entry name" value="HTH_AraC"/>
</dbReference>
<proteinExistence type="predicted"/>
<dbReference type="Proteomes" id="UP000537775">
    <property type="component" value="Unassembled WGS sequence"/>
</dbReference>
<keyword evidence="2 5" id="KW-0238">DNA-binding</keyword>
<feature type="domain" description="HTH araC/xylS-type" evidence="4">
    <location>
        <begin position="203"/>
        <end position="302"/>
    </location>
</feature>
<evidence type="ECO:0000256" key="3">
    <source>
        <dbReference type="ARBA" id="ARBA00023163"/>
    </source>
</evidence>
<dbReference type="InterPro" id="IPR050204">
    <property type="entry name" value="AraC_XylS_family_regulators"/>
</dbReference>
<dbReference type="AlphaFoldDB" id="A0A7X0FQ75"/>
<dbReference type="SMART" id="SM00342">
    <property type="entry name" value="HTH_ARAC"/>
    <property type="match status" value="1"/>
</dbReference>
<evidence type="ECO:0000256" key="1">
    <source>
        <dbReference type="ARBA" id="ARBA00023015"/>
    </source>
</evidence>
<sequence>MVVLDVESADDWETIVSGCFVPLRCAGFEPRFAGRMEHESLDERLSVSLVTTCGTSAERTERLADRAESDDIHLSLQRSSRGIVSQEGHAASVRPGSVSVYATDRPYYLDYSWSDQQQLIVQVSRSSLGAPSAMIEQAMQRLAVPGGWDARAARNLFSYAGALPLEHGRVQVAETLRDLAAVMIRSSFGEGSGIPRTSGGLRHAVHEYFREHATEPGIDMDHVANRHFVSRRRLYQVFEEVGESPARVLRGERMRVAEELLRSAPERTVESVAYDSGFRDVTTFTRAFSRAHGRTPREWRAEQHAV</sequence>
<dbReference type="EMBL" id="JACHML010000001">
    <property type="protein sequence ID" value="MBB6391210.1"/>
    <property type="molecule type" value="Genomic_DNA"/>
</dbReference>
<dbReference type="Pfam" id="PF12833">
    <property type="entry name" value="HTH_18"/>
    <property type="match status" value="1"/>
</dbReference>
<dbReference type="RefSeq" id="WP_184750366.1">
    <property type="nucleotide sequence ID" value="NZ_BAAAJR010000010.1"/>
</dbReference>
<dbReference type="PANTHER" id="PTHR46796">
    <property type="entry name" value="HTH-TYPE TRANSCRIPTIONAL ACTIVATOR RHAS-RELATED"/>
    <property type="match status" value="1"/>
</dbReference>
<dbReference type="SUPFAM" id="SSF46689">
    <property type="entry name" value="Homeodomain-like"/>
    <property type="match status" value="1"/>
</dbReference>